<keyword evidence="7" id="KW-1185">Reference proteome</keyword>
<evidence type="ECO:0000313" key="7">
    <source>
        <dbReference type="Proteomes" id="UP000677537"/>
    </source>
</evidence>
<dbReference type="InterPro" id="IPR001173">
    <property type="entry name" value="Glyco_trans_2-like"/>
</dbReference>
<evidence type="ECO:0000256" key="2">
    <source>
        <dbReference type="ARBA" id="ARBA00022676"/>
    </source>
</evidence>
<proteinExistence type="inferred from homology"/>
<feature type="domain" description="Glycosyltransferase 2-like" evidence="4">
    <location>
        <begin position="67"/>
        <end position="136"/>
    </location>
</feature>
<sequence>MAAPDISVLTLVKGRDGHLANLLAGLSRGTRMPARCIVVDMGEAPAAIPPTPFPLLHHHLPSPGLPLARARNAAAALAETPLLAFLDVDCIPAASLVEALAADTAAHDALICCEIRYLPPGVSDTSEAALMAAGQRHTVRHFPEAGLRPEANTGLFWSLAFAMQRESFLRLGGFDETFTGYGGEDTDFAFRARAAGLPLLFTASTTAFHQHHTVHEPPLQHFADIVANAARFRARHGFWPMDGWLDAFARMGLIDPPGGTAALHVRRAPTTEEIRAAQRPDRAY</sequence>
<dbReference type="PANTHER" id="PTHR43179">
    <property type="entry name" value="RHAMNOSYLTRANSFERASE WBBL"/>
    <property type="match status" value="1"/>
</dbReference>
<accession>A0A940MUY8</accession>
<dbReference type="PANTHER" id="PTHR43179:SF12">
    <property type="entry name" value="GALACTOFURANOSYLTRANSFERASE GLFT2"/>
    <property type="match status" value="1"/>
</dbReference>
<dbReference type="Proteomes" id="UP000677537">
    <property type="component" value="Unassembled WGS sequence"/>
</dbReference>
<feature type="domain" description="Galactosyltransferase C-terminal" evidence="5">
    <location>
        <begin position="156"/>
        <end position="202"/>
    </location>
</feature>
<dbReference type="EC" id="2.4.-.-" evidence="6"/>
<dbReference type="SUPFAM" id="SSF53448">
    <property type="entry name" value="Nucleotide-diphospho-sugar transferases"/>
    <property type="match status" value="1"/>
</dbReference>
<organism evidence="6 7">
    <name type="scientific">Roseomonas indoligenes</name>
    <dbReference type="NCBI Taxonomy" id="2820811"/>
    <lineage>
        <taxon>Bacteria</taxon>
        <taxon>Pseudomonadati</taxon>
        <taxon>Pseudomonadota</taxon>
        <taxon>Alphaproteobacteria</taxon>
        <taxon>Acetobacterales</taxon>
        <taxon>Roseomonadaceae</taxon>
        <taxon>Roseomonas</taxon>
    </lineage>
</organism>
<protein>
    <submittedName>
        <fullName evidence="6">Glycosyltransferase</fullName>
        <ecNumber evidence="6">2.4.-.-</ecNumber>
    </submittedName>
</protein>
<comment type="similarity">
    <text evidence="1">Belongs to the glycosyltransferase 2 family.</text>
</comment>
<evidence type="ECO:0000256" key="3">
    <source>
        <dbReference type="ARBA" id="ARBA00022679"/>
    </source>
</evidence>
<evidence type="ECO:0000313" key="6">
    <source>
        <dbReference type="EMBL" id="MBP0494628.1"/>
    </source>
</evidence>
<dbReference type="Pfam" id="PF00535">
    <property type="entry name" value="Glycos_transf_2"/>
    <property type="match status" value="1"/>
</dbReference>
<dbReference type="InterPro" id="IPR029044">
    <property type="entry name" value="Nucleotide-diphossugar_trans"/>
</dbReference>
<evidence type="ECO:0000259" key="5">
    <source>
        <dbReference type="Pfam" id="PF02709"/>
    </source>
</evidence>
<keyword evidence="3 6" id="KW-0808">Transferase</keyword>
<name>A0A940MUY8_9PROT</name>
<comment type="caution">
    <text evidence="6">The sequence shown here is derived from an EMBL/GenBank/DDBJ whole genome shotgun (WGS) entry which is preliminary data.</text>
</comment>
<evidence type="ECO:0000256" key="1">
    <source>
        <dbReference type="ARBA" id="ARBA00006739"/>
    </source>
</evidence>
<reference evidence="6" key="1">
    <citation type="submission" date="2021-03" db="EMBL/GenBank/DDBJ databases">
        <authorList>
            <person name="So Y."/>
        </authorList>
    </citation>
    <scope>NUCLEOTIDE SEQUENCE</scope>
    <source>
        <strain evidence="6">SG15</strain>
    </source>
</reference>
<dbReference type="EMBL" id="JAGIZA010000011">
    <property type="protein sequence ID" value="MBP0494628.1"/>
    <property type="molecule type" value="Genomic_DNA"/>
</dbReference>
<dbReference type="AlphaFoldDB" id="A0A940MUY8"/>
<dbReference type="Gene3D" id="3.90.550.10">
    <property type="entry name" value="Spore Coat Polysaccharide Biosynthesis Protein SpsA, Chain A"/>
    <property type="match status" value="1"/>
</dbReference>
<dbReference type="InterPro" id="IPR027791">
    <property type="entry name" value="Galactosyl_T_C"/>
</dbReference>
<gene>
    <name evidence="6" type="ORF">J5Y10_17725</name>
</gene>
<evidence type="ECO:0000259" key="4">
    <source>
        <dbReference type="Pfam" id="PF00535"/>
    </source>
</evidence>
<dbReference type="Pfam" id="PF02709">
    <property type="entry name" value="Glyco_transf_7C"/>
    <property type="match status" value="1"/>
</dbReference>
<keyword evidence="2 6" id="KW-0328">Glycosyltransferase</keyword>
<dbReference type="RefSeq" id="WP_209375373.1">
    <property type="nucleotide sequence ID" value="NZ_JAGIZA010000011.1"/>
</dbReference>
<dbReference type="GO" id="GO:0016757">
    <property type="term" value="F:glycosyltransferase activity"/>
    <property type="evidence" value="ECO:0007669"/>
    <property type="project" value="UniProtKB-KW"/>
</dbReference>